<dbReference type="Gene3D" id="1.20.1280.50">
    <property type="match status" value="2"/>
</dbReference>
<gene>
    <name evidence="2" type="ORF">TAV2_LOCUS13122</name>
</gene>
<dbReference type="SMART" id="SM00256">
    <property type="entry name" value="FBOX"/>
    <property type="match status" value="2"/>
</dbReference>
<dbReference type="InterPro" id="IPR055411">
    <property type="entry name" value="LRR_FXL15/At3g58940/PEG3-like"/>
</dbReference>
<dbReference type="EMBL" id="OU466860">
    <property type="protein sequence ID" value="CAH2058985.1"/>
    <property type="molecule type" value="Genomic_DNA"/>
</dbReference>
<dbReference type="Pfam" id="PF00646">
    <property type="entry name" value="F-box"/>
    <property type="match status" value="2"/>
</dbReference>
<reference evidence="2 3" key="1">
    <citation type="submission" date="2022-03" db="EMBL/GenBank/DDBJ databases">
        <authorList>
            <person name="Nunn A."/>
            <person name="Chopra R."/>
            <person name="Nunn A."/>
            <person name="Contreras Garrido A."/>
        </authorList>
    </citation>
    <scope>NUCLEOTIDE SEQUENCE [LARGE SCALE GENOMIC DNA]</scope>
</reference>
<feature type="domain" description="F-box" evidence="1">
    <location>
        <begin position="369"/>
        <end position="413"/>
    </location>
</feature>
<dbReference type="InterPro" id="IPR001810">
    <property type="entry name" value="F-box_dom"/>
</dbReference>
<keyword evidence="3" id="KW-1185">Reference proteome</keyword>
<dbReference type="PANTHER" id="PTHR31293">
    <property type="entry name" value="RNI-LIKE SUPERFAMILY PROTEIN"/>
    <property type="match status" value="1"/>
</dbReference>
<dbReference type="InterPro" id="IPR036047">
    <property type="entry name" value="F-box-like_dom_sf"/>
</dbReference>
<sequence>MCLRDTKNVESGSGDAFISLPDEILAKILSFLPTKRAASTSLISKRWRHLFPLMNHLFASQHRLDLDDSDLVYPDEGKRERRIAAHWSFRNRKIASHHHSFRNFVEKTLSGSKTIKKLSLNCQYGVLSCDIIDQWLRKALERGVVDLDLLSTECTLRCFLLVQYLRNCPYITYSVTSEMVMYATHVRVPCFTNLVKLSIESNTIKGWKLLRLILHKSRKLETLVLKGLRCVRNKRGVYVDRNKVKVLQIYGFGGSCSEFRQVDCFLGQMQFLQVMKVELDADEKDKPRLMNQLLDLKCQIQLLKKQRKRMFMSEAKAGRGACLVWLHTSHLLSRRVCKTGKSVCNGCGEEWAIGSMCLRDTKNVESGSGDAFISLPDGILAKILSFLPTKRAASTSLLSKRWRDLFPLMNHLFCISTPSRFR</sequence>
<evidence type="ECO:0000313" key="2">
    <source>
        <dbReference type="EMBL" id="CAH2058985.1"/>
    </source>
</evidence>
<dbReference type="Proteomes" id="UP000836841">
    <property type="component" value="Chromosome 4"/>
</dbReference>
<evidence type="ECO:0000313" key="3">
    <source>
        <dbReference type="Proteomes" id="UP000836841"/>
    </source>
</evidence>
<organism evidence="2 3">
    <name type="scientific">Thlaspi arvense</name>
    <name type="common">Field penny-cress</name>
    <dbReference type="NCBI Taxonomy" id="13288"/>
    <lineage>
        <taxon>Eukaryota</taxon>
        <taxon>Viridiplantae</taxon>
        <taxon>Streptophyta</taxon>
        <taxon>Embryophyta</taxon>
        <taxon>Tracheophyta</taxon>
        <taxon>Spermatophyta</taxon>
        <taxon>Magnoliopsida</taxon>
        <taxon>eudicotyledons</taxon>
        <taxon>Gunneridae</taxon>
        <taxon>Pentapetalae</taxon>
        <taxon>rosids</taxon>
        <taxon>malvids</taxon>
        <taxon>Brassicales</taxon>
        <taxon>Brassicaceae</taxon>
        <taxon>Thlaspideae</taxon>
        <taxon>Thlaspi</taxon>
    </lineage>
</organism>
<dbReference type="SUPFAM" id="SSF81383">
    <property type="entry name" value="F-box domain"/>
    <property type="match status" value="2"/>
</dbReference>
<name>A0AAU9SBG1_THLAR</name>
<dbReference type="PROSITE" id="PS50181">
    <property type="entry name" value="FBOX"/>
    <property type="match status" value="2"/>
</dbReference>
<evidence type="ECO:0000259" key="1">
    <source>
        <dbReference type="PROSITE" id="PS50181"/>
    </source>
</evidence>
<dbReference type="InterPro" id="IPR055294">
    <property type="entry name" value="FBL60-like"/>
</dbReference>
<dbReference type="AlphaFoldDB" id="A0AAU9SBG1"/>
<feature type="domain" description="F-box" evidence="1">
    <location>
        <begin position="14"/>
        <end position="61"/>
    </location>
</feature>
<dbReference type="Pfam" id="PF24758">
    <property type="entry name" value="LRR_At5g56370"/>
    <property type="match status" value="1"/>
</dbReference>
<dbReference type="PANTHER" id="PTHR31293:SF22">
    <property type="entry name" value="BNAC06G06520D PROTEIN"/>
    <property type="match status" value="1"/>
</dbReference>
<dbReference type="InterPro" id="IPR053781">
    <property type="entry name" value="F-box_AtFBL13-like"/>
</dbReference>
<protein>
    <recommendedName>
        <fullName evidence="1">F-box domain-containing protein</fullName>
    </recommendedName>
</protein>
<dbReference type="CDD" id="cd22160">
    <property type="entry name" value="F-box_AtFBL13-like"/>
    <property type="match status" value="2"/>
</dbReference>
<accession>A0AAU9SBG1</accession>
<proteinExistence type="predicted"/>